<feature type="signal peptide" evidence="11">
    <location>
        <begin position="1"/>
        <end position="17"/>
    </location>
</feature>
<dbReference type="InterPro" id="IPR002401">
    <property type="entry name" value="Cyt_P450_E_grp-I"/>
</dbReference>
<feature type="binding site" description="axial binding residue" evidence="9">
    <location>
        <position position="445"/>
    </location>
    <ligand>
        <name>heme</name>
        <dbReference type="ChEBI" id="CHEBI:30413"/>
    </ligand>
    <ligandPart>
        <name>Fe</name>
        <dbReference type="ChEBI" id="CHEBI:18248"/>
    </ligandPart>
</feature>
<evidence type="ECO:0000256" key="4">
    <source>
        <dbReference type="ARBA" id="ARBA00022617"/>
    </source>
</evidence>
<sequence>MLWTSTLLLLAVFLLSAIVIIPRLSPKHSLPLPPGPPPLPLIGNVHQLPTKDEHLTFLAWGKQYASDIVCATIFGKPLVVLNSKEAVMEVMERRAAIYAARPRMVMCGELVGIGGSVALTSDMNRHKTFRRLFNQALNPRASQDYWPTQLRESRDMMVRLLDEPDKLEDHIKRTVVAVIFLVSHGYQIRSNDDYYIWLGNKVMQDFTKAAAPGAWLVDFLPFLRHLPAWFPGAGFQKIAAEWRQDWFDLLEKPINMVKANMAAGTAKPSFASRLLEENEAAGGDPKEADLIMWASGSLYSAGADTSVSAVHSFYLEMLLHPEIQAKAQAELDSVVGKERMPTFDDMPRLPYCGAILKEVFRRRPVAPLSIPHTAREDDVVNGFTIPKGSMVMGNIYALNMDPTVYDKPEDFNPERYLSASGQPQNPAGISRDIGSWCFGFGRRICPGANIAEATLFMAIVNTLWGFDIKYSIGPDGKRIEPDMHYEQGVVSHPKDFKCDIRARSAHHAEIMRAAAAEYAGM</sequence>
<dbReference type="Proteomes" id="UP000076842">
    <property type="component" value="Unassembled WGS sequence"/>
</dbReference>
<keyword evidence="6 10" id="KW-0560">Oxidoreductase</keyword>
<dbReference type="GO" id="GO:0005506">
    <property type="term" value="F:iron ion binding"/>
    <property type="evidence" value="ECO:0007669"/>
    <property type="project" value="InterPro"/>
</dbReference>
<keyword evidence="11" id="KW-0732">Signal</keyword>
<dbReference type="InParanoid" id="A0A165FCK5"/>
<evidence type="ECO:0000256" key="10">
    <source>
        <dbReference type="RuleBase" id="RU000461"/>
    </source>
</evidence>
<keyword evidence="13" id="KW-1185">Reference proteome</keyword>
<feature type="chain" id="PRO_5007857719" evidence="11">
    <location>
        <begin position="18"/>
        <end position="521"/>
    </location>
</feature>
<proteinExistence type="inferred from homology"/>
<dbReference type="PANTHER" id="PTHR46300">
    <property type="entry name" value="P450, PUTATIVE (EUROFUNG)-RELATED-RELATED"/>
    <property type="match status" value="1"/>
</dbReference>
<dbReference type="PANTHER" id="PTHR46300:SF7">
    <property type="entry name" value="P450, PUTATIVE (EUROFUNG)-RELATED"/>
    <property type="match status" value="1"/>
</dbReference>
<protein>
    <submittedName>
        <fullName evidence="12">Cytochrome P450</fullName>
    </submittedName>
</protein>
<dbReference type="InterPro" id="IPR036396">
    <property type="entry name" value="Cyt_P450_sf"/>
</dbReference>
<dbReference type="GO" id="GO:0004497">
    <property type="term" value="F:monooxygenase activity"/>
    <property type="evidence" value="ECO:0007669"/>
    <property type="project" value="UniProtKB-KW"/>
</dbReference>
<dbReference type="STRING" id="1353952.A0A165FCK5"/>
<comment type="similarity">
    <text evidence="3 10">Belongs to the cytochrome P450 family.</text>
</comment>
<dbReference type="InterPro" id="IPR050364">
    <property type="entry name" value="Cytochrome_P450_fung"/>
</dbReference>
<evidence type="ECO:0000256" key="2">
    <source>
        <dbReference type="ARBA" id="ARBA00005179"/>
    </source>
</evidence>
<dbReference type="OrthoDB" id="2789670at2759"/>
<comment type="cofactor">
    <cofactor evidence="1 9">
        <name>heme</name>
        <dbReference type="ChEBI" id="CHEBI:30413"/>
    </cofactor>
</comment>
<evidence type="ECO:0000256" key="3">
    <source>
        <dbReference type="ARBA" id="ARBA00010617"/>
    </source>
</evidence>
<keyword evidence="7 9" id="KW-0408">Iron</keyword>
<dbReference type="AlphaFoldDB" id="A0A165FCK5"/>
<evidence type="ECO:0000313" key="12">
    <source>
        <dbReference type="EMBL" id="KZT56551.1"/>
    </source>
</evidence>
<dbReference type="GO" id="GO:0020037">
    <property type="term" value="F:heme binding"/>
    <property type="evidence" value="ECO:0007669"/>
    <property type="project" value="InterPro"/>
</dbReference>
<dbReference type="PROSITE" id="PS00086">
    <property type="entry name" value="CYTOCHROME_P450"/>
    <property type="match status" value="1"/>
</dbReference>
<gene>
    <name evidence="12" type="ORF">CALCODRAFT_435602</name>
</gene>
<dbReference type="SUPFAM" id="SSF48264">
    <property type="entry name" value="Cytochrome P450"/>
    <property type="match status" value="1"/>
</dbReference>
<evidence type="ECO:0000256" key="5">
    <source>
        <dbReference type="ARBA" id="ARBA00022723"/>
    </source>
</evidence>
<name>A0A165FCK5_9BASI</name>
<evidence type="ECO:0000256" key="9">
    <source>
        <dbReference type="PIRSR" id="PIRSR602401-1"/>
    </source>
</evidence>
<dbReference type="EMBL" id="KV423976">
    <property type="protein sequence ID" value="KZT56551.1"/>
    <property type="molecule type" value="Genomic_DNA"/>
</dbReference>
<evidence type="ECO:0000256" key="1">
    <source>
        <dbReference type="ARBA" id="ARBA00001971"/>
    </source>
</evidence>
<keyword evidence="5 9" id="KW-0479">Metal-binding</keyword>
<keyword evidence="4 9" id="KW-0349">Heme</keyword>
<dbReference type="Pfam" id="PF00067">
    <property type="entry name" value="p450"/>
    <property type="match status" value="1"/>
</dbReference>
<dbReference type="InterPro" id="IPR001128">
    <property type="entry name" value="Cyt_P450"/>
</dbReference>
<organism evidence="12 13">
    <name type="scientific">Calocera cornea HHB12733</name>
    <dbReference type="NCBI Taxonomy" id="1353952"/>
    <lineage>
        <taxon>Eukaryota</taxon>
        <taxon>Fungi</taxon>
        <taxon>Dikarya</taxon>
        <taxon>Basidiomycota</taxon>
        <taxon>Agaricomycotina</taxon>
        <taxon>Dacrymycetes</taxon>
        <taxon>Dacrymycetales</taxon>
        <taxon>Dacrymycetaceae</taxon>
        <taxon>Calocera</taxon>
    </lineage>
</organism>
<dbReference type="InterPro" id="IPR017972">
    <property type="entry name" value="Cyt_P450_CS"/>
</dbReference>
<evidence type="ECO:0000313" key="13">
    <source>
        <dbReference type="Proteomes" id="UP000076842"/>
    </source>
</evidence>
<accession>A0A165FCK5</accession>
<comment type="pathway">
    <text evidence="2">Secondary metabolite biosynthesis.</text>
</comment>
<evidence type="ECO:0000256" key="8">
    <source>
        <dbReference type="ARBA" id="ARBA00023033"/>
    </source>
</evidence>
<dbReference type="GO" id="GO:0016705">
    <property type="term" value="F:oxidoreductase activity, acting on paired donors, with incorporation or reduction of molecular oxygen"/>
    <property type="evidence" value="ECO:0007669"/>
    <property type="project" value="InterPro"/>
</dbReference>
<evidence type="ECO:0000256" key="7">
    <source>
        <dbReference type="ARBA" id="ARBA00023004"/>
    </source>
</evidence>
<evidence type="ECO:0000256" key="6">
    <source>
        <dbReference type="ARBA" id="ARBA00023002"/>
    </source>
</evidence>
<dbReference type="CDD" id="cd11065">
    <property type="entry name" value="CYP64-like"/>
    <property type="match status" value="1"/>
</dbReference>
<keyword evidence="8 10" id="KW-0503">Monooxygenase</keyword>
<dbReference type="Gene3D" id="1.10.630.10">
    <property type="entry name" value="Cytochrome P450"/>
    <property type="match status" value="1"/>
</dbReference>
<dbReference type="PRINTS" id="PR00463">
    <property type="entry name" value="EP450I"/>
</dbReference>
<evidence type="ECO:0000256" key="11">
    <source>
        <dbReference type="SAM" id="SignalP"/>
    </source>
</evidence>
<reference evidence="12 13" key="1">
    <citation type="journal article" date="2016" name="Mol. Biol. Evol.">
        <title>Comparative Genomics of Early-Diverging Mushroom-Forming Fungi Provides Insights into the Origins of Lignocellulose Decay Capabilities.</title>
        <authorList>
            <person name="Nagy L.G."/>
            <person name="Riley R."/>
            <person name="Tritt A."/>
            <person name="Adam C."/>
            <person name="Daum C."/>
            <person name="Floudas D."/>
            <person name="Sun H."/>
            <person name="Yadav J.S."/>
            <person name="Pangilinan J."/>
            <person name="Larsson K.H."/>
            <person name="Matsuura K."/>
            <person name="Barry K."/>
            <person name="Labutti K."/>
            <person name="Kuo R."/>
            <person name="Ohm R.A."/>
            <person name="Bhattacharya S.S."/>
            <person name="Shirouzu T."/>
            <person name="Yoshinaga Y."/>
            <person name="Martin F.M."/>
            <person name="Grigoriev I.V."/>
            <person name="Hibbett D.S."/>
        </authorList>
    </citation>
    <scope>NUCLEOTIDE SEQUENCE [LARGE SCALE GENOMIC DNA]</scope>
    <source>
        <strain evidence="12 13">HHB12733</strain>
    </source>
</reference>